<dbReference type="PRINTS" id="PR00039">
    <property type="entry name" value="HTHLYSR"/>
</dbReference>
<sequence length="318" mass="33367">MSYGAIVALSSRMPDLTAFEVLTAVAAGGSLTAAAHQLNLTQQAVSARIRSMEAQTGVQMVIRTSRGSTLTPAGRVVAEWADGLLDTAHRLDSGLASLRTDARAHLRVAASLTIAEQLLPRWLMSQRAESIRLGVAPPEVTLVASNSEQAIAAVRDGDVDLGFVESPGTPKGVRSRIVDHDELVVVVARAHPWAKRTRPVTAEELSTTSLVTRETGSGTRDFLSYAMRLALGPTHPQAAPAMEMTTASGVRSAVLANAGPAVLSRLSVADDLTLGRLVAVATDGIGLRRDLRAVWMGGRTPPAGAIRDLVAHVAASRS</sequence>
<accession>A0ABQ1U6C9</accession>
<dbReference type="SUPFAM" id="SSF46785">
    <property type="entry name" value="Winged helix' DNA-binding domain"/>
    <property type="match status" value="1"/>
</dbReference>
<comment type="similarity">
    <text evidence="1">Belongs to the LysR transcriptional regulatory family.</text>
</comment>
<dbReference type="InterPro" id="IPR000847">
    <property type="entry name" value="LysR_HTH_N"/>
</dbReference>
<evidence type="ECO:0000313" key="7">
    <source>
        <dbReference type="Proteomes" id="UP000632454"/>
    </source>
</evidence>
<dbReference type="Proteomes" id="UP000632454">
    <property type="component" value="Unassembled WGS sequence"/>
</dbReference>
<dbReference type="PANTHER" id="PTHR30126:SF39">
    <property type="entry name" value="HTH-TYPE TRANSCRIPTIONAL REGULATOR CYSL"/>
    <property type="match status" value="1"/>
</dbReference>
<organism evidence="6 7">
    <name type="scientific">Williamsia phyllosphaerae</name>
    <dbReference type="NCBI Taxonomy" id="885042"/>
    <lineage>
        <taxon>Bacteria</taxon>
        <taxon>Bacillati</taxon>
        <taxon>Actinomycetota</taxon>
        <taxon>Actinomycetes</taxon>
        <taxon>Mycobacteriales</taxon>
        <taxon>Nocardiaceae</taxon>
        <taxon>Williamsia</taxon>
    </lineage>
</organism>
<keyword evidence="4" id="KW-0804">Transcription</keyword>
<dbReference type="EMBL" id="BMCS01000001">
    <property type="protein sequence ID" value="GGF10559.1"/>
    <property type="molecule type" value="Genomic_DNA"/>
</dbReference>
<keyword evidence="7" id="KW-1185">Reference proteome</keyword>
<dbReference type="SUPFAM" id="SSF53850">
    <property type="entry name" value="Periplasmic binding protein-like II"/>
    <property type="match status" value="1"/>
</dbReference>
<dbReference type="PANTHER" id="PTHR30126">
    <property type="entry name" value="HTH-TYPE TRANSCRIPTIONAL REGULATOR"/>
    <property type="match status" value="1"/>
</dbReference>
<proteinExistence type="inferred from homology"/>
<dbReference type="Pfam" id="PF00126">
    <property type="entry name" value="HTH_1"/>
    <property type="match status" value="1"/>
</dbReference>
<keyword evidence="3" id="KW-0238">DNA-binding</keyword>
<comment type="caution">
    <text evidence="6">The sequence shown here is derived from an EMBL/GenBank/DDBJ whole genome shotgun (WGS) entry which is preliminary data.</text>
</comment>
<evidence type="ECO:0000256" key="3">
    <source>
        <dbReference type="ARBA" id="ARBA00023125"/>
    </source>
</evidence>
<evidence type="ECO:0000256" key="4">
    <source>
        <dbReference type="ARBA" id="ARBA00023163"/>
    </source>
</evidence>
<keyword evidence="2" id="KW-0805">Transcription regulation</keyword>
<dbReference type="Gene3D" id="3.40.190.10">
    <property type="entry name" value="Periplasmic binding protein-like II"/>
    <property type="match status" value="2"/>
</dbReference>
<feature type="domain" description="HTH lysR-type" evidence="5">
    <location>
        <begin position="14"/>
        <end position="71"/>
    </location>
</feature>
<gene>
    <name evidence="6" type="ORF">GCM10007298_03160</name>
</gene>
<evidence type="ECO:0000256" key="2">
    <source>
        <dbReference type="ARBA" id="ARBA00023015"/>
    </source>
</evidence>
<dbReference type="PROSITE" id="PS50931">
    <property type="entry name" value="HTH_LYSR"/>
    <property type="match status" value="1"/>
</dbReference>
<dbReference type="Gene3D" id="1.10.10.10">
    <property type="entry name" value="Winged helix-like DNA-binding domain superfamily/Winged helix DNA-binding domain"/>
    <property type="match status" value="1"/>
</dbReference>
<protein>
    <submittedName>
        <fullName evidence="6">LysR family transcriptional regulator</fullName>
    </submittedName>
</protein>
<evidence type="ECO:0000256" key="1">
    <source>
        <dbReference type="ARBA" id="ARBA00009437"/>
    </source>
</evidence>
<dbReference type="InterPro" id="IPR005119">
    <property type="entry name" value="LysR_subst-bd"/>
</dbReference>
<evidence type="ECO:0000259" key="5">
    <source>
        <dbReference type="PROSITE" id="PS50931"/>
    </source>
</evidence>
<name>A0ABQ1U6C9_9NOCA</name>
<dbReference type="Pfam" id="PF03466">
    <property type="entry name" value="LysR_substrate"/>
    <property type="match status" value="1"/>
</dbReference>
<evidence type="ECO:0000313" key="6">
    <source>
        <dbReference type="EMBL" id="GGF10559.1"/>
    </source>
</evidence>
<dbReference type="InterPro" id="IPR036388">
    <property type="entry name" value="WH-like_DNA-bd_sf"/>
</dbReference>
<dbReference type="InterPro" id="IPR036390">
    <property type="entry name" value="WH_DNA-bd_sf"/>
</dbReference>
<reference evidence="7" key="1">
    <citation type="journal article" date="2019" name="Int. J. Syst. Evol. Microbiol.">
        <title>The Global Catalogue of Microorganisms (GCM) 10K type strain sequencing project: providing services to taxonomists for standard genome sequencing and annotation.</title>
        <authorList>
            <consortium name="The Broad Institute Genomics Platform"/>
            <consortium name="The Broad Institute Genome Sequencing Center for Infectious Disease"/>
            <person name="Wu L."/>
            <person name="Ma J."/>
        </authorList>
    </citation>
    <scope>NUCLEOTIDE SEQUENCE [LARGE SCALE GENOMIC DNA]</scope>
    <source>
        <strain evidence="7">CCM 7855</strain>
    </source>
</reference>